<dbReference type="AlphaFoldDB" id="N1QSP0"/>
<name>N1QSP0_AEGTA</name>
<sequence>MAPSSSPAASSGSRRRSTRRGPKNGTVTTTIITSVFLTLPGALGPRTLLLRIDTPAASVQFARVFLVSWCGDQIDTRDPEEA</sequence>
<evidence type="ECO:0000313" key="2">
    <source>
        <dbReference type="EnsemblPlants" id="EMT01337"/>
    </source>
</evidence>
<evidence type="ECO:0000256" key="1">
    <source>
        <dbReference type="SAM" id="MobiDB-lite"/>
    </source>
</evidence>
<reference evidence="2" key="1">
    <citation type="submission" date="2015-06" db="UniProtKB">
        <authorList>
            <consortium name="EnsemblPlants"/>
        </authorList>
    </citation>
    <scope>IDENTIFICATION</scope>
</reference>
<feature type="compositionally biased region" description="Low complexity" evidence="1">
    <location>
        <begin position="1"/>
        <end position="12"/>
    </location>
</feature>
<feature type="region of interest" description="Disordered" evidence="1">
    <location>
        <begin position="1"/>
        <end position="26"/>
    </location>
</feature>
<dbReference type="EnsemblPlants" id="EMT01337">
    <property type="protein sequence ID" value="EMT01337"/>
    <property type="gene ID" value="F775_08184"/>
</dbReference>
<feature type="compositionally biased region" description="Basic residues" evidence="1">
    <location>
        <begin position="13"/>
        <end position="22"/>
    </location>
</feature>
<protein>
    <submittedName>
        <fullName evidence="2">Uncharacterized protein</fullName>
    </submittedName>
</protein>
<accession>N1QSP0</accession>
<organism evidence="2">
    <name type="scientific">Aegilops tauschii</name>
    <name type="common">Tausch's goatgrass</name>
    <name type="synonym">Aegilops squarrosa</name>
    <dbReference type="NCBI Taxonomy" id="37682"/>
    <lineage>
        <taxon>Eukaryota</taxon>
        <taxon>Viridiplantae</taxon>
        <taxon>Streptophyta</taxon>
        <taxon>Embryophyta</taxon>
        <taxon>Tracheophyta</taxon>
        <taxon>Spermatophyta</taxon>
        <taxon>Magnoliopsida</taxon>
        <taxon>Liliopsida</taxon>
        <taxon>Poales</taxon>
        <taxon>Poaceae</taxon>
        <taxon>BOP clade</taxon>
        <taxon>Pooideae</taxon>
        <taxon>Triticodae</taxon>
        <taxon>Triticeae</taxon>
        <taxon>Triticinae</taxon>
        <taxon>Aegilops</taxon>
    </lineage>
</organism>
<proteinExistence type="predicted"/>